<dbReference type="Gene3D" id="1.10.530.10">
    <property type="match status" value="1"/>
</dbReference>
<gene>
    <name evidence="4" type="primary">LOC100199839</name>
</gene>
<dbReference type="PANTHER" id="PTHR47836">
    <property type="entry name" value="PROTEIN CBG09520-RELATED"/>
    <property type="match status" value="1"/>
</dbReference>
<dbReference type="CDD" id="cd00325">
    <property type="entry name" value="chitinase_GH19"/>
    <property type="match status" value="1"/>
</dbReference>
<dbReference type="GeneID" id="100199839"/>
<evidence type="ECO:0000259" key="2">
    <source>
        <dbReference type="Pfam" id="PF00182"/>
    </source>
</evidence>
<feature type="chain" id="PRO_5045942764" evidence="1">
    <location>
        <begin position="20"/>
        <end position="449"/>
    </location>
</feature>
<dbReference type="Pfam" id="PF00182">
    <property type="entry name" value="Glyco_hydro_19"/>
    <property type="match status" value="1"/>
</dbReference>
<evidence type="ECO:0000313" key="3">
    <source>
        <dbReference type="Proteomes" id="UP001652625"/>
    </source>
</evidence>
<keyword evidence="1" id="KW-0732">Signal</keyword>
<dbReference type="InterPro" id="IPR000726">
    <property type="entry name" value="Glyco_hydro_19_cat"/>
</dbReference>
<proteinExistence type="predicted"/>
<feature type="signal peptide" evidence="1">
    <location>
        <begin position="1"/>
        <end position="19"/>
    </location>
</feature>
<dbReference type="PANTHER" id="PTHR47836:SF2">
    <property type="entry name" value="GLYCOSIDE HYDROLASE FAMILY 19 CATALYTIC DOMAIN-CONTAINING PROTEIN"/>
    <property type="match status" value="1"/>
</dbReference>
<feature type="domain" description="Glycoside hydrolase family 19 catalytic" evidence="2">
    <location>
        <begin position="187"/>
        <end position="299"/>
    </location>
</feature>
<dbReference type="SUPFAM" id="SSF53955">
    <property type="entry name" value="Lysozyme-like"/>
    <property type="match status" value="1"/>
</dbReference>
<evidence type="ECO:0000313" key="4">
    <source>
        <dbReference type="RefSeq" id="XP_065651365.1"/>
    </source>
</evidence>
<dbReference type="InterPro" id="IPR023346">
    <property type="entry name" value="Lysozyme-like_dom_sf"/>
</dbReference>
<accession>A0ABM4BQF4</accession>
<reference evidence="4" key="1">
    <citation type="submission" date="2025-08" db="UniProtKB">
        <authorList>
            <consortium name="RefSeq"/>
        </authorList>
    </citation>
    <scope>IDENTIFICATION</scope>
</reference>
<name>A0ABM4BQF4_HYDVU</name>
<organism evidence="3 4">
    <name type="scientific">Hydra vulgaris</name>
    <name type="common">Hydra</name>
    <name type="synonym">Hydra attenuata</name>
    <dbReference type="NCBI Taxonomy" id="6087"/>
    <lineage>
        <taxon>Eukaryota</taxon>
        <taxon>Metazoa</taxon>
        <taxon>Cnidaria</taxon>
        <taxon>Hydrozoa</taxon>
        <taxon>Hydroidolina</taxon>
        <taxon>Anthoathecata</taxon>
        <taxon>Aplanulata</taxon>
        <taxon>Hydridae</taxon>
        <taxon>Hydra</taxon>
    </lineage>
</organism>
<dbReference type="Gene3D" id="3.30.20.10">
    <property type="entry name" value="Endochitinase, domain 2"/>
    <property type="match status" value="1"/>
</dbReference>
<dbReference type="RefSeq" id="XP_065651365.1">
    <property type="nucleotide sequence ID" value="XM_065795293.1"/>
</dbReference>
<evidence type="ECO:0000256" key="1">
    <source>
        <dbReference type="SAM" id="SignalP"/>
    </source>
</evidence>
<protein>
    <submittedName>
        <fullName evidence="4">Uncharacterized protein LOC100199839 isoform X2</fullName>
    </submittedName>
</protein>
<keyword evidence="3" id="KW-1185">Reference proteome</keyword>
<sequence>MNLIIFLYFGFFMVVIYEAIECPPPFKPGKEPPTNCSEPFDPQNRPPTPLESWFTEAVFNDLFPKSNLGWGVSKCRPYNYKAFLIATRYFPTFGNEYVEHDPLGNKLPTNYTRDETYKRDVSAFFAHVIEETGENDIYLYQRLPRQDADNCFYRGGLYNWFEGGPISSLVKNNGLDPNDGEFCAKSGEYCDINTDSHWFYPCNNETESEWTKKCYFGRGAIQISYNYNYGMFSKWLLDQGIMHNGAPINLLENPNLLMTKIDPPLSIMASLWFYMTPQPPKPAMHDIIIGDWVSPDNDYFGSVFGPTSLVINFDCSGEDPDVPGGGGENRRIKAFRWFTKYFNTPFNTGLPKTISCKGFNNGNQFEFPYSLGYKKSWEVDWTTSWKDTSPCECVMQTYSTPIFAFDPVLMPKYQKYNPSNKKWCEKNYQQGYLEQACAHYHPPKIEIVV</sequence>
<dbReference type="Proteomes" id="UP001652625">
    <property type="component" value="Chromosome 04"/>
</dbReference>